<dbReference type="RefSeq" id="WP_007001707.1">
    <property type="nucleotide sequence ID" value="NZ_JH992956.1"/>
</dbReference>
<dbReference type="AlphaFoldDB" id="K9EZ94"/>
<dbReference type="eggNOG" id="COG0613">
    <property type="taxonomic scope" value="Bacteria"/>
</dbReference>
<proteinExistence type="predicted"/>
<dbReference type="PATRIC" id="fig|883066.3.peg.1565"/>
<comment type="caution">
    <text evidence="3">The sequence shown here is derived from an EMBL/GenBank/DDBJ whole genome shotgun (WGS) entry which is preliminary data.</text>
</comment>
<dbReference type="InterPro" id="IPR053883">
    <property type="entry name" value="DUF3097_N"/>
</dbReference>
<organism evidence="3 4">
    <name type="scientific">Actinobaculum massiliense ACS-171-V-Col2</name>
    <dbReference type="NCBI Taxonomy" id="883066"/>
    <lineage>
        <taxon>Bacteria</taxon>
        <taxon>Bacillati</taxon>
        <taxon>Actinomycetota</taxon>
        <taxon>Actinomycetes</taxon>
        <taxon>Actinomycetales</taxon>
        <taxon>Actinomycetaceae</taxon>
        <taxon>Actinobaculum</taxon>
    </lineage>
</organism>
<reference evidence="3 4" key="1">
    <citation type="submission" date="2012-09" db="EMBL/GenBank/DDBJ databases">
        <title>The Genome Sequence of Actinobaculum massiliae ACS-171-V-COL2.</title>
        <authorList>
            <consortium name="The Broad Institute Genome Sequencing Platform"/>
            <person name="Earl A."/>
            <person name="Ward D."/>
            <person name="Feldgarden M."/>
            <person name="Gevers D."/>
            <person name="Saerens B."/>
            <person name="Vaneechoutte M."/>
            <person name="Walker B."/>
            <person name="Young S.K."/>
            <person name="Zeng Q."/>
            <person name="Gargeya S."/>
            <person name="Fitzgerald M."/>
            <person name="Haas B."/>
            <person name="Abouelleil A."/>
            <person name="Alvarado L."/>
            <person name="Arachchi H.M."/>
            <person name="Berlin A."/>
            <person name="Chapman S.B."/>
            <person name="Goldberg J."/>
            <person name="Griggs A."/>
            <person name="Gujja S."/>
            <person name="Hansen M."/>
            <person name="Howarth C."/>
            <person name="Imamovic A."/>
            <person name="Larimer J."/>
            <person name="McCowen C."/>
            <person name="Montmayeur A."/>
            <person name="Murphy C."/>
            <person name="Neiman D."/>
            <person name="Pearson M."/>
            <person name="Priest M."/>
            <person name="Roberts A."/>
            <person name="Saif S."/>
            <person name="Shea T."/>
            <person name="Sisk P."/>
            <person name="Sykes S."/>
            <person name="Wortman J."/>
            <person name="Nusbaum C."/>
            <person name="Birren B."/>
        </authorList>
    </citation>
    <scope>NUCLEOTIDE SEQUENCE [LARGE SCALE GENOMIC DNA]</scope>
    <source>
        <strain evidence="4">ACS-171-V-Col2</strain>
    </source>
</reference>
<name>K9EZ94_9ACTO</name>
<sequence length="290" mass="32298">MSVSFSNQWPDRYGRDVLSSDPHRYGDFAITPASVPVEARPGLVIEDVESGFVGEIMSVAKRGGIWQMEVEDARGLRRYFPLGRGWWIDGKPVELRLPTPAKRPAKRAVTASGSFHVKARARTARESRIWVEGKHDAELIQKVWGEDLALEGVVVEELLGVDNLEQILDDFAPSNTRRAGVLVDHLVANSKESRIAQRAARPGVLILGHPYIDVWQAIKPKALGIPRWPEVPRGEDIKTGTLRRLGWPAQSPADIGIGWSRILSCVKSYKDIEPSLLGRMEELIDFVTEA</sequence>
<keyword evidence="4" id="KW-1185">Reference proteome</keyword>
<dbReference type="Proteomes" id="UP000009888">
    <property type="component" value="Unassembled WGS sequence"/>
</dbReference>
<feature type="domain" description="DUF3097" evidence="2">
    <location>
        <begin position="37"/>
        <end position="97"/>
    </location>
</feature>
<dbReference type="HOGENOM" id="CLU_066403_0_0_11"/>
<dbReference type="Pfam" id="PF22845">
    <property type="entry name" value="DUF3097_N"/>
    <property type="match status" value="1"/>
</dbReference>
<evidence type="ECO:0000313" key="4">
    <source>
        <dbReference type="Proteomes" id="UP000009888"/>
    </source>
</evidence>
<dbReference type="EMBL" id="AGWL01000008">
    <property type="protein sequence ID" value="EKU94555.1"/>
    <property type="molecule type" value="Genomic_DNA"/>
</dbReference>
<dbReference type="Pfam" id="PF11296">
    <property type="entry name" value="DUF3097_C"/>
    <property type="match status" value="1"/>
</dbReference>
<dbReference type="InterPro" id="IPR021447">
    <property type="entry name" value="DUF3097_C"/>
</dbReference>
<accession>K9EZ94</accession>
<feature type="domain" description="DUF3097" evidence="1">
    <location>
        <begin position="127"/>
        <end position="289"/>
    </location>
</feature>
<evidence type="ECO:0000259" key="1">
    <source>
        <dbReference type="Pfam" id="PF11296"/>
    </source>
</evidence>
<evidence type="ECO:0000259" key="2">
    <source>
        <dbReference type="Pfam" id="PF22845"/>
    </source>
</evidence>
<evidence type="ECO:0008006" key="5">
    <source>
        <dbReference type="Google" id="ProtNLM"/>
    </source>
</evidence>
<evidence type="ECO:0000313" key="3">
    <source>
        <dbReference type="EMBL" id="EKU94555.1"/>
    </source>
</evidence>
<protein>
    <recommendedName>
        <fullName evidence="5">DUF3097 domain-containing protein</fullName>
    </recommendedName>
</protein>
<gene>
    <name evidence="3" type="ORF">HMPREF9233_01502</name>
</gene>
<dbReference type="STRING" id="202789.GCA_001457435_00603"/>